<dbReference type="OrthoDB" id="10670487at2759"/>
<reference evidence="1 2" key="1">
    <citation type="journal article" date="2013" name="BMC Genomics">
        <title>Reconstruction of the lipid metabolism for the microalga Monoraphidium neglectum from its genome sequence reveals characteristics suitable for biofuel production.</title>
        <authorList>
            <person name="Bogen C."/>
            <person name="Al-Dilaimi A."/>
            <person name="Albersmeier A."/>
            <person name="Wichmann J."/>
            <person name="Grundmann M."/>
            <person name="Rupp O."/>
            <person name="Lauersen K.J."/>
            <person name="Blifernez-Klassen O."/>
            <person name="Kalinowski J."/>
            <person name="Goesmann A."/>
            <person name="Mussgnug J.H."/>
            <person name="Kruse O."/>
        </authorList>
    </citation>
    <scope>NUCLEOTIDE SEQUENCE [LARGE SCALE GENOMIC DNA]</scope>
    <source>
        <strain evidence="1 2">SAG 48.87</strain>
    </source>
</reference>
<accession>A0A0D2LQW8</accession>
<name>A0A0D2LQW8_9CHLO</name>
<dbReference type="KEGG" id="mng:MNEG_15627"/>
<sequence>MSQQHSLKPSELIDLLLEAARGGAPLDWPKLAFEAERFASDDGSVPASEVAAAVDAWLAANPGAPPNRDGTPRRKLIREGLLAHPQLGPRLRAAEEAEGGGGLSGTYALISLALGARAAGVRLH</sequence>
<dbReference type="EMBL" id="KK105720">
    <property type="protein sequence ID" value="KIY92336.1"/>
    <property type="molecule type" value="Genomic_DNA"/>
</dbReference>
<dbReference type="AlphaFoldDB" id="A0A0D2LQW8"/>
<dbReference type="GeneID" id="25733307"/>
<evidence type="ECO:0000313" key="2">
    <source>
        <dbReference type="Proteomes" id="UP000054498"/>
    </source>
</evidence>
<gene>
    <name evidence="1" type="ORF">MNEG_15627</name>
</gene>
<proteinExistence type="predicted"/>
<dbReference type="RefSeq" id="XP_013891356.1">
    <property type="nucleotide sequence ID" value="XM_014035902.1"/>
</dbReference>
<keyword evidence="2" id="KW-1185">Reference proteome</keyword>
<evidence type="ECO:0000313" key="1">
    <source>
        <dbReference type="EMBL" id="KIY92336.1"/>
    </source>
</evidence>
<protein>
    <submittedName>
        <fullName evidence="1">Uncharacterized protein</fullName>
    </submittedName>
</protein>
<organism evidence="1 2">
    <name type="scientific">Monoraphidium neglectum</name>
    <dbReference type="NCBI Taxonomy" id="145388"/>
    <lineage>
        <taxon>Eukaryota</taxon>
        <taxon>Viridiplantae</taxon>
        <taxon>Chlorophyta</taxon>
        <taxon>core chlorophytes</taxon>
        <taxon>Chlorophyceae</taxon>
        <taxon>CS clade</taxon>
        <taxon>Sphaeropleales</taxon>
        <taxon>Selenastraceae</taxon>
        <taxon>Monoraphidium</taxon>
    </lineage>
</organism>
<dbReference type="Proteomes" id="UP000054498">
    <property type="component" value="Unassembled WGS sequence"/>
</dbReference>